<gene>
    <name evidence="1" type="ORF">HMPREF9123_2952</name>
</gene>
<dbReference type="GO" id="GO:0016114">
    <property type="term" value="P:terpenoid biosynthetic process"/>
    <property type="evidence" value="ECO:0007669"/>
    <property type="project" value="UniProtKB-ARBA"/>
</dbReference>
<organism evidence="1 2">
    <name type="scientific">Neisseria bacilliformis ATCC BAA-1200</name>
    <dbReference type="NCBI Taxonomy" id="888742"/>
    <lineage>
        <taxon>Bacteria</taxon>
        <taxon>Pseudomonadati</taxon>
        <taxon>Pseudomonadota</taxon>
        <taxon>Betaproteobacteria</taxon>
        <taxon>Neisseriales</taxon>
        <taxon>Neisseriaceae</taxon>
        <taxon>Neisseria</taxon>
    </lineage>
</organism>
<dbReference type="EMBL" id="AFAY01000057">
    <property type="protein sequence ID" value="EGF06014.1"/>
    <property type="molecule type" value="Genomic_DNA"/>
</dbReference>
<dbReference type="GO" id="GO:0004311">
    <property type="term" value="F:geranylgeranyl diphosphate synthase activity"/>
    <property type="evidence" value="ECO:0007669"/>
    <property type="project" value="InterPro"/>
</dbReference>
<comment type="caution">
    <text evidence="1">The sequence shown here is derived from an EMBL/GenBank/DDBJ whole genome shotgun (WGS) entry which is preliminary data.</text>
</comment>
<dbReference type="PANTHER" id="PTHR31480">
    <property type="entry name" value="BIFUNCTIONAL LYCOPENE CYCLASE/PHYTOENE SYNTHASE"/>
    <property type="match status" value="1"/>
</dbReference>
<dbReference type="SUPFAM" id="SSF48576">
    <property type="entry name" value="Terpenoid synthases"/>
    <property type="match status" value="1"/>
</dbReference>
<dbReference type="InterPro" id="IPR033904">
    <property type="entry name" value="Trans_IPPS_HH"/>
</dbReference>
<dbReference type="InterPro" id="IPR008949">
    <property type="entry name" value="Isoprenoid_synthase_dom_sf"/>
</dbReference>
<dbReference type="InterPro" id="IPR017827">
    <property type="entry name" value="HSQ_synthase_HpnC"/>
</dbReference>
<keyword evidence="2" id="KW-1185">Reference proteome</keyword>
<dbReference type="GO" id="GO:0051996">
    <property type="term" value="F:squalene synthase [NAD(P)H] activity"/>
    <property type="evidence" value="ECO:0007669"/>
    <property type="project" value="InterPro"/>
</dbReference>
<dbReference type="SFLD" id="SFLDS00005">
    <property type="entry name" value="Isoprenoid_Synthase_Type_I"/>
    <property type="match status" value="1"/>
</dbReference>
<dbReference type="HOGENOM" id="CLU_037269_0_1_4"/>
<dbReference type="Proteomes" id="UP000004105">
    <property type="component" value="Unassembled WGS sequence"/>
</dbReference>
<reference evidence="1 2" key="1">
    <citation type="submission" date="2011-02" db="EMBL/GenBank/DDBJ databases">
        <authorList>
            <person name="Muzny D."/>
            <person name="Qin X."/>
            <person name="Deng J."/>
            <person name="Jiang H."/>
            <person name="Liu Y."/>
            <person name="Qu J."/>
            <person name="Song X.-Z."/>
            <person name="Zhang L."/>
            <person name="Thornton R."/>
            <person name="Coyle M."/>
            <person name="Francisco L."/>
            <person name="Jackson L."/>
            <person name="Javaid M."/>
            <person name="Korchina V."/>
            <person name="Kovar C."/>
            <person name="Mata R."/>
            <person name="Mathew T."/>
            <person name="Ngo R."/>
            <person name="Nguyen L."/>
            <person name="Nguyen N."/>
            <person name="Okwuonu G."/>
            <person name="Ongeri F."/>
            <person name="Pham C."/>
            <person name="Simmons D."/>
            <person name="Wilczek-Boney K."/>
            <person name="Hale W."/>
            <person name="Jakkamsetti A."/>
            <person name="Pham P."/>
            <person name="Ruth R."/>
            <person name="San Lucas F."/>
            <person name="Warren J."/>
            <person name="Zhang J."/>
            <person name="Zhao Z."/>
            <person name="Zhou C."/>
            <person name="Zhu D."/>
            <person name="Lee S."/>
            <person name="Bess C."/>
            <person name="Blankenburg K."/>
            <person name="Forbes L."/>
            <person name="Fu Q."/>
            <person name="Gubbala S."/>
            <person name="Hirani K."/>
            <person name="Jayaseelan J.C."/>
            <person name="Lara F."/>
            <person name="Munidasa M."/>
            <person name="Palculict T."/>
            <person name="Patil S."/>
            <person name="Pu L.-L."/>
            <person name="Saada N."/>
            <person name="Tang L."/>
            <person name="Weissenberger G."/>
            <person name="Zhu Y."/>
            <person name="Hemphill L."/>
            <person name="Shang Y."/>
            <person name="Youmans B."/>
            <person name="Ayvaz T."/>
            <person name="Ross M."/>
            <person name="Santibanez J."/>
            <person name="Aqrawi P."/>
            <person name="Gross S."/>
            <person name="Joshi V."/>
            <person name="Fowler G."/>
            <person name="Nazareth L."/>
            <person name="Reid J."/>
            <person name="Worley K."/>
            <person name="Petrosino J."/>
            <person name="Highlander S."/>
            <person name="Gibbs R."/>
        </authorList>
    </citation>
    <scope>NUCLEOTIDE SEQUENCE [LARGE SCALE GENOMIC DNA]</scope>
    <source>
        <strain evidence="1 2">ATCC BAA-1200</strain>
    </source>
</reference>
<name>F2BGU5_9NEIS</name>
<dbReference type="CDD" id="cd00683">
    <property type="entry name" value="Trans_IPPS_HH"/>
    <property type="match status" value="1"/>
</dbReference>
<dbReference type="AlphaFoldDB" id="F2BGU5"/>
<dbReference type="Gene3D" id="1.10.600.10">
    <property type="entry name" value="Farnesyl Diphosphate Synthase"/>
    <property type="match status" value="1"/>
</dbReference>
<dbReference type="SFLD" id="SFLDG01018">
    <property type="entry name" value="Squalene/Phytoene_Synthase_Lik"/>
    <property type="match status" value="1"/>
</dbReference>
<sequence length="322" mass="36270">MYDRPSENGAGHYSGFAGGFGFLGGGFVLECCAVQTGRLKGRFSFSFKDSFMSVNHYENFPVGSWALPRRLRRPVHAVYAFARYADDLADEGAAEAAQRLAALDALREELGRIGRGEVPQTDLVRRLNDEAVAPFALPLQPFYDLLDAFSQDVVKTRYQNFAELADYCRHSANPVGRIMLHLYGESDTRSIAQSDGICTALQLINFWQDVAADWQKGRVYIPQDDLAKFKVTEEQIAAGRADFAFQRLMAYQCERAFKMLKAGSPLGRTLKGRIGLELRMIVVGGQMILQKLDACRYNVFEERPVLAKQDWWLIVKRAVMKK</sequence>
<evidence type="ECO:0000313" key="1">
    <source>
        <dbReference type="EMBL" id="EGF06014.1"/>
    </source>
</evidence>
<dbReference type="STRING" id="267212.GCA_001063965_01702"/>
<proteinExistence type="predicted"/>
<accession>F2BGU5</accession>
<dbReference type="InterPro" id="IPR044843">
    <property type="entry name" value="Trans_IPPS_bact-type"/>
</dbReference>
<dbReference type="InterPro" id="IPR002060">
    <property type="entry name" value="Squ/phyt_synthse"/>
</dbReference>
<evidence type="ECO:0000313" key="2">
    <source>
        <dbReference type="Proteomes" id="UP000004105"/>
    </source>
</evidence>
<protein>
    <submittedName>
        <fullName evidence="1">Phytoene/squalene synthetase</fullName>
    </submittedName>
</protein>
<dbReference type="Pfam" id="PF00494">
    <property type="entry name" value="SQS_PSY"/>
    <property type="match status" value="1"/>
</dbReference>
<dbReference type="SFLD" id="SFLDG01212">
    <property type="entry name" value="Phytoene_synthase_like"/>
    <property type="match status" value="1"/>
</dbReference>
<dbReference type="NCBIfam" id="TIGR03464">
    <property type="entry name" value="HpnC"/>
    <property type="match status" value="1"/>
</dbReference>